<dbReference type="OrthoDB" id="10259368at2759"/>
<reference evidence="2 3" key="1">
    <citation type="journal article" date="2016" name="Nat. Commun.">
        <title>Extremotolerant tardigrade genome and improved radiotolerance of human cultured cells by tardigrade-unique protein.</title>
        <authorList>
            <person name="Hashimoto T."/>
            <person name="Horikawa D.D."/>
            <person name="Saito Y."/>
            <person name="Kuwahara H."/>
            <person name="Kozuka-Hata H."/>
            <person name="Shin-I T."/>
            <person name="Minakuchi Y."/>
            <person name="Ohishi K."/>
            <person name="Motoyama A."/>
            <person name="Aizu T."/>
            <person name="Enomoto A."/>
            <person name="Kondo K."/>
            <person name="Tanaka S."/>
            <person name="Hara Y."/>
            <person name="Koshikawa S."/>
            <person name="Sagara H."/>
            <person name="Miura T."/>
            <person name="Yokobori S."/>
            <person name="Miyagawa K."/>
            <person name="Suzuki Y."/>
            <person name="Kubo T."/>
            <person name="Oyama M."/>
            <person name="Kohara Y."/>
            <person name="Fujiyama A."/>
            <person name="Arakawa K."/>
            <person name="Katayama T."/>
            <person name="Toyoda A."/>
            <person name="Kunieda T."/>
        </authorList>
    </citation>
    <scope>NUCLEOTIDE SEQUENCE [LARGE SCALE GENOMIC DNA]</scope>
    <source>
        <strain evidence="2 3">YOKOZUNA-1</strain>
    </source>
</reference>
<comment type="caution">
    <text evidence="2">The sequence shown here is derived from an EMBL/GenBank/DDBJ whole genome shotgun (WGS) entry which is preliminary data.</text>
</comment>
<dbReference type="PANTHER" id="PTHR12969">
    <property type="entry name" value="NGD5/OSM-6/IFT52"/>
    <property type="match status" value="1"/>
</dbReference>
<dbReference type="AlphaFoldDB" id="A0A1D1VG52"/>
<evidence type="ECO:0000313" key="3">
    <source>
        <dbReference type="Proteomes" id="UP000186922"/>
    </source>
</evidence>
<protein>
    <recommendedName>
        <fullName evidence="1">IFT52 GIFT domain-containing protein</fullName>
    </recommendedName>
</protein>
<dbReference type="Proteomes" id="UP000186922">
    <property type="component" value="Unassembled WGS sequence"/>
</dbReference>
<gene>
    <name evidence="2" type="primary">RvY_08747-1</name>
    <name evidence="2" type="synonym">RvY_08747.1</name>
    <name evidence="2" type="ORF">RvY_08747</name>
</gene>
<dbReference type="STRING" id="947166.A0A1D1VG52"/>
<dbReference type="InterPro" id="IPR039975">
    <property type="entry name" value="IFT52"/>
</dbReference>
<dbReference type="PANTHER" id="PTHR12969:SF7">
    <property type="entry name" value="INTRAFLAGELLAR TRANSPORT PROTEIN 52 HOMOLOG"/>
    <property type="match status" value="1"/>
</dbReference>
<organism evidence="2 3">
    <name type="scientific">Ramazzottius varieornatus</name>
    <name type="common">Water bear</name>
    <name type="synonym">Tardigrade</name>
    <dbReference type="NCBI Taxonomy" id="947166"/>
    <lineage>
        <taxon>Eukaryota</taxon>
        <taxon>Metazoa</taxon>
        <taxon>Ecdysozoa</taxon>
        <taxon>Tardigrada</taxon>
        <taxon>Eutardigrada</taxon>
        <taxon>Parachela</taxon>
        <taxon>Hypsibioidea</taxon>
        <taxon>Ramazzottiidae</taxon>
        <taxon>Ramazzottius</taxon>
    </lineage>
</organism>
<keyword evidence="3" id="KW-1185">Reference proteome</keyword>
<feature type="domain" description="IFT52 GIFT" evidence="1">
    <location>
        <begin position="24"/>
        <end position="253"/>
    </location>
</feature>
<sequence length="404" mass="45215">MSRSSSSFGVTPIDSMLSRNLVVFLDWQEESPSFNYQYKKWTDMLVSDFEVEVRQCTLMSLDCHELQRTNLIIIDASHSQLTTAEVKALEVLQQEGISLFLLSSLHMNGEAPNNNLDDFLHRQGLTFCGTQPVMQRTPSTYLHPKEALIRDGLPEGSPLAEDAETSLAFLYPYGCTLKTPSSTSNSATHPLLSSGTTCYPPNQPLCLLHLSAQLKDRTEPGKILCFGSSQTFDDQFIEVEGNRKLLEKIIHLMLMPVSLIKANYPKLAITDKPGSQLDYPPPKPQRKLRPAPVLSPSYLKSFDIDEYLEGLMRPAKEHSRFRQLLQLQAAIETTAKEFDVSWDLDTVRSVPSLEGYLPDIPFPIFEPEAPVPGAPQLEMFDLDALLTVKRQQELSAPLTGALCK</sequence>
<dbReference type="EMBL" id="BDGG01000004">
    <property type="protein sequence ID" value="GAU97458.1"/>
    <property type="molecule type" value="Genomic_DNA"/>
</dbReference>
<evidence type="ECO:0000259" key="1">
    <source>
        <dbReference type="Pfam" id="PF23355"/>
    </source>
</evidence>
<dbReference type="Pfam" id="PF23355">
    <property type="entry name" value="IFT52_GIFT"/>
    <property type="match status" value="1"/>
</dbReference>
<evidence type="ECO:0000313" key="2">
    <source>
        <dbReference type="EMBL" id="GAU97458.1"/>
    </source>
</evidence>
<name>A0A1D1VG52_RAMVA</name>
<accession>A0A1D1VG52</accession>
<proteinExistence type="predicted"/>
<dbReference type="InterPro" id="IPR055458">
    <property type="entry name" value="IFT52_GIFT"/>
</dbReference>